<dbReference type="PANTHER" id="PTHR45615">
    <property type="entry name" value="MYOSIN HEAVY CHAIN, NON-MUSCLE"/>
    <property type="match status" value="1"/>
</dbReference>
<evidence type="ECO:0008006" key="6">
    <source>
        <dbReference type="Google" id="ProtNLM"/>
    </source>
</evidence>
<reference evidence="4" key="1">
    <citation type="submission" date="2023-07" db="EMBL/GenBank/DDBJ databases">
        <authorList>
            <consortium name="CYATHOMIX"/>
        </authorList>
    </citation>
    <scope>NUCLEOTIDE SEQUENCE</scope>
    <source>
        <strain evidence="4">N/A</strain>
    </source>
</reference>
<feature type="coiled-coil region" evidence="1">
    <location>
        <begin position="998"/>
        <end position="1025"/>
    </location>
</feature>
<feature type="coiled-coil region" evidence="1">
    <location>
        <begin position="852"/>
        <end position="921"/>
    </location>
</feature>
<keyword evidence="5" id="KW-1185">Reference proteome</keyword>
<keyword evidence="3" id="KW-1133">Transmembrane helix</keyword>
<keyword evidence="1" id="KW-0175">Coiled coil</keyword>
<evidence type="ECO:0000256" key="3">
    <source>
        <dbReference type="SAM" id="Phobius"/>
    </source>
</evidence>
<feature type="transmembrane region" description="Helical" evidence="3">
    <location>
        <begin position="1259"/>
        <end position="1279"/>
    </location>
</feature>
<feature type="region of interest" description="Disordered" evidence="2">
    <location>
        <begin position="1"/>
        <end position="23"/>
    </location>
</feature>
<accession>A0AA36DRG7</accession>
<name>A0AA36DRG7_CYLNA</name>
<dbReference type="Proteomes" id="UP001176961">
    <property type="component" value="Unassembled WGS sequence"/>
</dbReference>
<evidence type="ECO:0000313" key="5">
    <source>
        <dbReference type="Proteomes" id="UP001176961"/>
    </source>
</evidence>
<feature type="compositionally biased region" description="Basic and acidic residues" evidence="2">
    <location>
        <begin position="8"/>
        <end position="19"/>
    </location>
</feature>
<gene>
    <name evidence="4" type="ORF">CYNAS_LOCUS4338</name>
</gene>
<proteinExistence type="predicted"/>
<evidence type="ECO:0000256" key="1">
    <source>
        <dbReference type="SAM" id="Coils"/>
    </source>
</evidence>
<evidence type="ECO:0000256" key="2">
    <source>
        <dbReference type="SAM" id="MobiDB-lite"/>
    </source>
</evidence>
<feature type="coiled-coil region" evidence="1">
    <location>
        <begin position="2056"/>
        <end position="2102"/>
    </location>
</feature>
<protein>
    <recommendedName>
        <fullName evidence="6">Phage tail tape measure protein</fullName>
    </recommendedName>
</protein>
<comment type="caution">
    <text evidence="4">The sequence shown here is derived from an EMBL/GenBank/DDBJ whole genome shotgun (WGS) entry which is preliminary data.</text>
</comment>
<feature type="transmembrane region" description="Helical" evidence="3">
    <location>
        <begin position="1364"/>
        <end position="1387"/>
    </location>
</feature>
<feature type="region of interest" description="Disordered" evidence="2">
    <location>
        <begin position="346"/>
        <end position="367"/>
    </location>
</feature>
<dbReference type="EMBL" id="CATQJL010000092">
    <property type="protein sequence ID" value="CAJ0592355.1"/>
    <property type="molecule type" value="Genomic_DNA"/>
</dbReference>
<keyword evidence="3" id="KW-0472">Membrane</keyword>
<keyword evidence="3" id="KW-0812">Transmembrane</keyword>
<feature type="coiled-coil region" evidence="1">
    <location>
        <begin position="600"/>
        <end position="658"/>
    </location>
</feature>
<feature type="coiled-coil region" evidence="1">
    <location>
        <begin position="535"/>
        <end position="565"/>
    </location>
</feature>
<organism evidence="4 5">
    <name type="scientific">Cylicocyclus nassatus</name>
    <name type="common">Nematode worm</name>
    <dbReference type="NCBI Taxonomy" id="53992"/>
    <lineage>
        <taxon>Eukaryota</taxon>
        <taxon>Metazoa</taxon>
        <taxon>Ecdysozoa</taxon>
        <taxon>Nematoda</taxon>
        <taxon>Chromadorea</taxon>
        <taxon>Rhabditida</taxon>
        <taxon>Rhabditina</taxon>
        <taxon>Rhabditomorpha</taxon>
        <taxon>Strongyloidea</taxon>
        <taxon>Strongylidae</taxon>
        <taxon>Cylicocyclus</taxon>
    </lineage>
</organism>
<feature type="coiled-coil region" evidence="1">
    <location>
        <begin position="685"/>
        <end position="712"/>
    </location>
</feature>
<dbReference type="PANTHER" id="PTHR45615:SF80">
    <property type="entry name" value="GRIP DOMAIN-CONTAINING PROTEIN"/>
    <property type="match status" value="1"/>
</dbReference>
<evidence type="ECO:0000313" key="4">
    <source>
        <dbReference type="EMBL" id="CAJ0592355.1"/>
    </source>
</evidence>
<feature type="coiled-coil region" evidence="1">
    <location>
        <begin position="2491"/>
        <end position="2518"/>
    </location>
</feature>
<sequence length="2737" mass="306588">MDNFADAWEAKRKKEREQGIDNPFGGFANSKRVSLGALEMALNLNANIGGGVKKANEEVKKFSEGGQKGAQAFEELFKQIKKAGEATKALKDGKEVTISARLSKSEVRGTINLIQSVANSYQEMFDKIESMKGRRKVLSNALQMDGLPKEVSKGITDELRQLDRLLPELERKSKSYRDIIAGFYKKNGDVNAKIVGMIDSSTLGELKRQVGLMNASAKQYDNILNGMTARKNAENAIQQEYMKYSNLAKGSMMTIDKLAESARTRLHSSLEKFGETNESKALQGYIDKLESLKTMWSELIKFSQKQGQFPESIYRNAYLYQRQAMTELSIGRSKLGAKDFDNQKIISDARQKESDRRRAESDQRRSDADSRRWLNDYYREQQRVMSQNDKLIDSFNKLYEAQNRLSNVKVAKGDFATQQAVDTKMYELRAYAQQLQSVWDKIGHPLAFRGADGTSLVGANFKNLITDANSLAVSLENLEKARLNDAAAAEKQAQKAQEATAKNKIAQAQAGNKAWTQGSDKAQIEGEKLRSAQLKQQMEERFKAQEEAEKKHQAQMDNLEKIRLQKMKEYQQYFANMQKATEQLHNAKYISDAKNEAQVNAERARQIERLTDVIRKLQTEQTSLGIKKYFDGTDTSIINSTRESINQLVSALQKYQEQLRNGGSLQDWSLVRTARKDALSEATIARQLTNQDEREKKALARQQAEQQRLNEQANASLFAQRVEAALPQRMDPAIRKSMQDYYRNLERESAASARKATKDDERYARDMNNVSNIITSLYDKKALLDARISKSQEVNIDTTRLESARKRVDELIESYKMLRDNVSKEQYLSMPGVLGNLGVEKKQTDSQVDRAIRSDRDALKAYNEELAKSKSEANAAEAASTAMAKSAANAINDEHNSATKLALMLEKIKHIEQEMQNQNNKAIKLGVNNSEIEQQLRYITNLRTALESLTNANVTSGSLKPYENELKQISAECGTLKTKLTSTFQSAEKATKDAEAASKKASQEVSKLVSQYRNLESAAKNASNAMSGIKDLLYQFAPIYGVQQLVMSVIEVGGEIEKQHIALQSIIGDIQQANDLFEGLKGLALQSPFTFGELTKDVKQLAAYNVETNQLYDTTKRLADISSGLGVSFDRIALAYGQVKSRSWLDAKELRQFAYAGVPLLQSLADMYSQTQGKEVSKATVRKMITNRQVSFEDVQKVLWAMTDEGGKFYNMQMVLSETLLGRYNKLKDAWEIMLSGFAKGDSIVGATFKGILDFLTSILLRINAVIPAVTGLFAVFAINKLKNVGANLIQKGQTAEMRQQTILRMQQLVTEGKITQAEISRLIIEGKITQQEAVQLGLMRQQAATVGRLGLAMKGLGSMAKGLWAAMGGWVGLIITGVAAATSYAYTRYSDMKQAGEKALEEFSGKAKTFSEFQSGMSNRNPSTTAEKQKELEEYVNFIKENAPYLTTDILFDLGKLDGVDAKLAKIKKWVKDITYTIEHNRYSAKSFAEDTVKSVEILRDSVNDRNGAMGKVSQLLAKENDDTIEQMSANIVENAKKSTDAIIKHYAYLISQAQNIKEKRAILGQYLSTQNDRQKYVDDINLLANTNNTFSLSSNSRDLANANSNIDAQIEKIAEQIRSRLGKGIKNIGKEGGENVTALYRTMLESAFEGMDDDSKAFLSLKIDKILKIDGDARVSKDIIDKLMAGLDNPETADEKVRNFMLHIADKIRHGSELNDAEKKKVTEIMNSAKKDLEARYPNDVDRVIKDLLASSDFVARIRMQVDDDSSELDKMLWGEDLSVKQSQLLKELTKDNDLVGAKKKAKEQLEEQQNTLKNVDTTPGLDVLQKNIMKNEIQGKIDDLNYLITHKLGKYVDPKGKTKHEGPDKELKALRSRIQNIKKLIALYKEYRKDYGDFEAQKRVNKLAKEEGIEGYDFGDPVGSMDKAMKEAWALYNKKKTEERKEFARATQTEKEDEFRKKEHEDVEALAKAYKLLNDQIKSQYELREAIQKKYSEALASTMTSGKLKLGESYEKTLSEQLEDLISKSDYKDVTIDMALDADNKQLTGWFGEGTKIREIIEDLRTERQRIQKLASDTVIAQIDSLEGTEIKLQRIANELEKTLEYIDKMNILNDDGTVNEDKKKARDKAKDIARLNARTKTTETTDEYKKFMSAAWDMNADTRAKTYETIVKNINDQYSAGAISADAYSEKMKKVNDAFNSLTNREDVVTRFTTNYKLAQSRNELYRNMQDGTSVEFQKGGGKRYGLADGKYSKDDIGKYAKESEDGFSTSMNDAISGLQNFSTALSPVCDLLDKIDGFGGFGDALGVANSALQGASSMGGAISGLGGLFGEDSGIGKALGAAGPYGAAAGAALSVVSSLIGDPDAKAEEQIQEAKRTNELLSKMSDFIKDNLEEFVGKLYTWNKAESDKTIEKLDGQLTYMKNNYEYDEKTGRIMLVGREKAYKEQYTDETKRKFEEAKNSGSYFDAQMALLYAERDNYKMMAEAERGKKKSDETKVEEYLNSVEEAERKIKNFARDMAKELYDIDFEGWSKNIASALVDAWAAGTNSVKAYKNAVKDAMKNVITNVVQQKVIGTYIDKMMDGWIEKFESKNGVMDGYLFGELGEIMVGVKDRIDSVNSILDSADKISKSLGLGTLKDQKQSSITNGIQGMSEDTADLIASYMNAIRADVSLNRMMLQTMVEETMPSINTNLRYSLVTLRGIRTHIEAIDGNVASILEMINDSVRGTRPMYVKTII</sequence>